<keyword evidence="2 7" id="KW-0812">Transmembrane</keyword>
<evidence type="ECO:0000259" key="8">
    <source>
        <dbReference type="PROSITE" id="PS50893"/>
    </source>
</evidence>
<dbReference type="PANTHER" id="PTHR24221">
    <property type="entry name" value="ATP-BINDING CASSETTE SUB-FAMILY B"/>
    <property type="match status" value="1"/>
</dbReference>
<dbReference type="GO" id="GO:0005524">
    <property type="term" value="F:ATP binding"/>
    <property type="evidence" value="ECO:0007669"/>
    <property type="project" value="UniProtKB-KW"/>
</dbReference>
<comment type="subcellular location">
    <subcellularLocation>
        <location evidence="1">Cell membrane</location>
        <topology evidence="1">Multi-pass membrane protein</topology>
    </subcellularLocation>
</comment>
<protein>
    <submittedName>
        <fullName evidence="10">ABC transporter ATP-binding protein</fullName>
    </submittedName>
</protein>
<evidence type="ECO:0000256" key="4">
    <source>
        <dbReference type="ARBA" id="ARBA00022840"/>
    </source>
</evidence>
<evidence type="ECO:0000256" key="5">
    <source>
        <dbReference type="ARBA" id="ARBA00022989"/>
    </source>
</evidence>
<evidence type="ECO:0000259" key="9">
    <source>
        <dbReference type="PROSITE" id="PS50929"/>
    </source>
</evidence>
<dbReference type="GO" id="GO:0140359">
    <property type="term" value="F:ABC-type transporter activity"/>
    <property type="evidence" value="ECO:0007669"/>
    <property type="project" value="InterPro"/>
</dbReference>
<dbReference type="SUPFAM" id="SSF52540">
    <property type="entry name" value="P-loop containing nucleoside triphosphate hydrolases"/>
    <property type="match status" value="1"/>
</dbReference>
<name>A0AAT9G274_9STRE</name>
<feature type="transmembrane region" description="Helical" evidence="7">
    <location>
        <begin position="231"/>
        <end position="254"/>
    </location>
</feature>
<evidence type="ECO:0000313" key="10">
    <source>
        <dbReference type="EMBL" id="BET05561.1"/>
    </source>
</evidence>
<feature type="transmembrane region" description="Helical" evidence="7">
    <location>
        <begin position="121"/>
        <end position="140"/>
    </location>
</feature>
<dbReference type="SUPFAM" id="SSF90123">
    <property type="entry name" value="ABC transporter transmembrane region"/>
    <property type="match status" value="1"/>
</dbReference>
<dbReference type="EMBL" id="AP028929">
    <property type="protein sequence ID" value="BET05561.1"/>
    <property type="molecule type" value="Genomic_DNA"/>
</dbReference>
<feature type="transmembrane region" description="Helical" evidence="7">
    <location>
        <begin position="12"/>
        <end position="32"/>
    </location>
</feature>
<dbReference type="SMART" id="SM00382">
    <property type="entry name" value="AAA"/>
    <property type="match status" value="1"/>
</dbReference>
<keyword evidence="3" id="KW-0547">Nucleotide-binding</keyword>
<feature type="transmembrane region" description="Helical" evidence="7">
    <location>
        <begin position="146"/>
        <end position="164"/>
    </location>
</feature>
<accession>A0AAT9G274</accession>
<dbReference type="PANTHER" id="PTHR24221:SF654">
    <property type="entry name" value="ATP-BINDING CASSETTE SUB-FAMILY B MEMBER 6"/>
    <property type="match status" value="1"/>
</dbReference>
<dbReference type="Gene3D" id="3.40.50.300">
    <property type="entry name" value="P-loop containing nucleotide triphosphate hydrolases"/>
    <property type="match status" value="1"/>
</dbReference>
<sequence>MLRRFVAKKHLILYFFSIAITWLEAIITPALVQNIVASFTNQELGLLWKVLILGILGNLILLLGLAGKRYYYARLITDFKYGIKSAIFKRFLNSYEIDEKDILSDLENDVKQLEESYIEPTVIIISSLGFTTVSILYALWTNFYLGLIFILFYSFPVLCSAIGSKRLDSLSEKRSTVNQSYLASLTNFIGGSQQIRHYQGQDFFFTRYQKQLQTSLDTEINYEKQRTLNSLLINSIDAFCSVTPIVIGGFMTYYNYLDAASFVAIYLVSHNIGYQFQELAYFTNTRKATRSLLNKYQKLLGQSDFISPRSIENIFPIQLDTICLEKEGNILLYPISIHIKQGEKIAIIGESSSGKTTLLNIIHREETPTSGQISFAGQNLSRKEITSFSSYILQDSHYFDTLSLDDNILLGLDKKEERLTYILKKTGLEHLKNRTLSNNSLSGGEKQRLEIARALYHDSQLILADEIKANLDSENSRKISALLFSLPQTVIEVIHHYTEEDLKHYDQVIHLSKEKQ</sequence>
<dbReference type="InterPro" id="IPR036640">
    <property type="entry name" value="ABC1_TM_sf"/>
</dbReference>
<dbReference type="Pfam" id="PF00005">
    <property type="entry name" value="ABC_tran"/>
    <property type="match status" value="1"/>
</dbReference>
<dbReference type="InterPro" id="IPR003593">
    <property type="entry name" value="AAA+_ATPase"/>
</dbReference>
<evidence type="ECO:0000256" key="3">
    <source>
        <dbReference type="ARBA" id="ARBA00022741"/>
    </source>
</evidence>
<dbReference type="Gene3D" id="1.20.1560.10">
    <property type="entry name" value="ABC transporter type 1, transmembrane domain"/>
    <property type="match status" value="1"/>
</dbReference>
<organism evidence="10">
    <name type="scientific">Streptococcus sp. SN-1</name>
    <dbReference type="NCBI Taxonomy" id="3074854"/>
    <lineage>
        <taxon>Bacteria</taxon>
        <taxon>Bacillati</taxon>
        <taxon>Bacillota</taxon>
        <taxon>Bacilli</taxon>
        <taxon>Lactobacillales</taxon>
        <taxon>Streptococcaceae</taxon>
        <taxon>Streptococcus</taxon>
    </lineage>
</organism>
<dbReference type="AlphaFoldDB" id="A0AAT9G274"/>
<feature type="transmembrane region" description="Helical" evidence="7">
    <location>
        <begin position="44"/>
        <end position="66"/>
    </location>
</feature>
<dbReference type="InterPro" id="IPR011527">
    <property type="entry name" value="ABC1_TM_dom"/>
</dbReference>
<dbReference type="InterPro" id="IPR027417">
    <property type="entry name" value="P-loop_NTPase"/>
</dbReference>
<evidence type="ECO:0000256" key="7">
    <source>
        <dbReference type="SAM" id="Phobius"/>
    </source>
</evidence>
<dbReference type="InterPro" id="IPR017871">
    <property type="entry name" value="ABC_transporter-like_CS"/>
</dbReference>
<dbReference type="PROSITE" id="PS00211">
    <property type="entry name" value="ABC_TRANSPORTER_1"/>
    <property type="match status" value="1"/>
</dbReference>
<feature type="domain" description="ABC transporter" evidence="8">
    <location>
        <begin position="317"/>
        <end position="516"/>
    </location>
</feature>
<proteinExistence type="predicted"/>
<feature type="domain" description="ABC transmembrane type-1" evidence="9">
    <location>
        <begin position="12"/>
        <end position="288"/>
    </location>
</feature>
<evidence type="ECO:0000256" key="2">
    <source>
        <dbReference type="ARBA" id="ARBA00022692"/>
    </source>
</evidence>
<dbReference type="InterPro" id="IPR039421">
    <property type="entry name" value="Type_1_exporter"/>
</dbReference>
<dbReference type="InterPro" id="IPR003439">
    <property type="entry name" value="ABC_transporter-like_ATP-bd"/>
</dbReference>
<keyword evidence="4 10" id="KW-0067">ATP-binding</keyword>
<dbReference type="RefSeq" id="WP_369606613.1">
    <property type="nucleotide sequence ID" value="NZ_AP028929.1"/>
</dbReference>
<dbReference type="Pfam" id="PF00664">
    <property type="entry name" value="ABC_membrane"/>
    <property type="match status" value="1"/>
</dbReference>
<keyword evidence="5 7" id="KW-1133">Transmembrane helix</keyword>
<dbReference type="GO" id="GO:0034040">
    <property type="term" value="F:ATPase-coupled lipid transmembrane transporter activity"/>
    <property type="evidence" value="ECO:0007669"/>
    <property type="project" value="TreeGrafter"/>
</dbReference>
<reference evidence="10" key="1">
    <citation type="submission" date="2024-06" db="EMBL/GenBank/DDBJ databases">
        <title>Whole Genome Sequence of Streptococcus sp. strain SN-1.</title>
        <authorList>
            <person name="Saito M."/>
            <person name="Kuwahara N."/>
            <person name="Senpuku H."/>
        </authorList>
    </citation>
    <scope>NUCLEOTIDE SEQUENCE</scope>
    <source>
        <strain evidence="10">SN-1</strain>
    </source>
</reference>
<dbReference type="PROSITE" id="PS50893">
    <property type="entry name" value="ABC_TRANSPORTER_2"/>
    <property type="match status" value="1"/>
</dbReference>
<gene>
    <name evidence="10" type="ORF">MASAN616_14240</name>
</gene>
<dbReference type="PROSITE" id="PS50929">
    <property type="entry name" value="ABC_TM1F"/>
    <property type="match status" value="1"/>
</dbReference>
<evidence type="ECO:0000256" key="6">
    <source>
        <dbReference type="ARBA" id="ARBA00023136"/>
    </source>
</evidence>
<dbReference type="GO" id="GO:0016887">
    <property type="term" value="F:ATP hydrolysis activity"/>
    <property type="evidence" value="ECO:0007669"/>
    <property type="project" value="InterPro"/>
</dbReference>
<dbReference type="GO" id="GO:0005886">
    <property type="term" value="C:plasma membrane"/>
    <property type="evidence" value="ECO:0007669"/>
    <property type="project" value="UniProtKB-SubCell"/>
</dbReference>
<evidence type="ECO:0000256" key="1">
    <source>
        <dbReference type="ARBA" id="ARBA00004651"/>
    </source>
</evidence>
<keyword evidence="6 7" id="KW-0472">Membrane</keyword>